<proteinExistence type="predicted"/>
<gene>
    <name evidence="2" type="ORF">SCMU_14100</name>
</gene>
<protein>
    <submittedName>
        <fullName evidence="2">Uncharacterized protein</fullName>
    </submittedName>
</protein>
<sequence length="69" mass="7508">MGHQTPHTAPTNECANCGQPITTVTLAGITVWTHNIRYGDTYCPYKAGTKGRRATPNTTHTTTQHPLDT</sequence>
<dbReference type="EMBL" id="AP024525">
    <property type="protein sequence ID" value="BCT75568.1"/>
    <property type="molecule type" value="Genomic_DNA"/>
</dbReference>
<accession>A0ABN6FFQ5</accession>
<keyword evidence="3" id="KW-1185">Reference proteome</keyword>
<name>A0ABN6FFQ5_SINCY</name>
<feature type="compositionally biased region" description="Low complexity" evidence="1">
    <location>
        <begin position="55"/>
        <end position="69"/>
    </location>
</feature>
<organism evidence="2 3">
    <name type="scientific">Sinomonas cyclohexanicum</name>
    <name type="common">Corynebacterium cyclohexanicum</name>
    <dbReference type="NCBI Taxonomy" id="322009"/>
    <lineage>
        <taxon>Bacteria</taxon>
        <taxon>Bacillati</taxon>
        <taxon>Actinomycetota</taxon>
        <taxon>Actinomycetes</taxon>
        <taxon>Micrococcales</taxon>
        <taxon>Micrococcaceae</taxon>
        <taxon>Sinomonas</taxon>
    </lineage>
</organism>
<feature type="region of interest" description="Disordered" evidence="1">
    <location>
        <begin position="47"/>
        <end position="69"/>
    </location>
</feature>
<dbReference type="Proteomes" id="UP001319861">
    <property type="component" value="Chromosome"/>
</dbReference>
<evidence type="ECO:0000313" key="2">
    <source>
        <dbReference type="EMBL" id="BCT75568.1"/>
    </source>
</evidence>
<evidence type="ECO:0000313" key="3">
    <source>
        <dbReference type="Proteomes" id="UP001319861"/>
    </source>
</evidence>
<reference evidence="2 3" key="1">
    <citation type="journal article" date="2021" name="J. Biosci. Bioeng.">
        <title>Identification and characterization of a chc gene cluster responsible for the aromatization pathway of cyclohexanecarboxylate degradation in Sinomonas cyclohexanicum ATCC 51369.</title>
        <authorList>
            <person name="Yamamoto T."/>
            <person name="Hasegawa Y."/>
            <person name="Lau P.C.K."/>
            <person name="Iwaki H."/>
        </authorList>
    </citation>
    <scope>NUCLEOTIDE SEQUENCE [LARGE SCALE GENOMIC DNA]</scope>
    <source>
        <strain evidence="2 3">ATCC 51369</strain>
    </source>
</reference>
<evidence type="ECO:0000256" key="1">
    <source>
        <dbReference type="SAM" id="MobiDB-lite"/>
    </source>
</evidence>